<geneLocation type="plasmid" evidence="6">
    <name>unnamed</name>
</geneLocation>
<name>A0A3G4VJS8_9VIBR</name>
<gene>
    <name evidence="6" type="ORF">ECB94_27645</name>
</gene>
<dbReference type="CDD" id="cd05466">
    <property type="entry name" value="PBP2_LTTR_substrate"/>
    <property type="match status" value="1"/>
</dbReference>
<dbReference type="EMBL" id="CP033579">
    <property type="protein sequence ID" value="AYV25074.1"/>
    <property type="molecule type" value="Genomic_DNA"/>
</dbReference>
<dbReference type="Pfam" id="PF00126">
    <property type="entry name" value="HTH_1"/>
    <property type="match status" value="1"/>
</dbReference>
<dbReference type="InterPro" id="IPR005119">
    <property type="entry name" value="LysR_subst-bd"/>
</dbReference>
<keyword evidence="6" id="KW-0614">Plasmid</keyword>
<dbReference type="AlphaFoldDB" id="A0A3G4VJS8"/>
<reference evidence="6 7" key="1">
    <citation type="submission" date="2018-11" db="EMBL/GenBank/DDBJ databases">
        <title>Complete Genome Sequence of Vbrio mediterranei 117-T6: a Potential Pathogen Bacteria Isolated from the Conchocelis of Pyropia.</title>
        <authorList>
            <person name="Liu Q."/>
        </authorList>
    </citation>
    <scope>NUCLEOTIDE SEQUENCE [LARGE SCALE GENOMIC DNA]</scope>
    <source>
        <strain evidence="6 7">117-T6</strain>
        <plasmid evidence="6 7">unnamed</plasmid>
    </source>
</reference>
<organism evidence="6 7">
    <name type="scientific">Vibrio mediterranei</name>
    <dbReference type="NCBI Taxonomy" id="689"/>
    <lineage>
        <taxon>Bacteria</taxon>
        <taxon>Pseudomonadati</taxon>
        <taxon>Pseudomonadota</taxon>
        <taxon>Gammaproteobacteria</taxon>
        <taxon>Vibrionales</taxon>
        <taxon>Vibrionaceae</taxon>
        <taxon>Vibrio</taxon>
    </lineage>
</organism>
<comment type="similarity">
    <text evidence="1">Belongs to the LysR transcriptional regulatory family.</text>
</comment>
<keyword evidence="4" id="KW-0804">Transcription</keyword>
<dbReference type="Pfam" id="PF03466">
    <property type="entry name" value="LysR_substrate"/>
    <property type="match status" value="1"/>
</dbReference>
<dbReference type="Gene3D" id="3.40.190.290">
    <property type="match status" value="1"/>
</dbReference>
<dbReference type="PROSITE" id="PS50931">
    <property type="entry name" value="HTH_LYSR"/>
    <property type="match status" value="1"/>
</dbReference>
<sequence length="296" mass="32847">MKTRNFLQQLDVFVLAVDHKSFSAASRKLGHAQSYISNTISSLEDTLGFALFEREGQYPTLTKEGNWVYSQAVSIVSQKDHILNNATKALKMQEISIMVEECLTHSFLIDSLSNCLPKQKDVTLNLKSGHSSEVVDLVSNSSIDVGIVSCFDSYDSRIVSIPLPCVPLGFYASSFHALSNENDITIEALRSHRQLLLDASNDMSSQMYNISNDIWRTDSLMSIATLIGMGFGWGILPVSFADSFVSNKKIVKLKSPIGLVSNYNNCSLILSQTTQNRPIIKGILDQFIKNVTNHVR</sequence>
<evidence type="ECO:0000313" key="6">
    <source>
        <dbReference type="EMBL" id="AYV25074.1"/>
    </source>
</evidence>
<evidence type="ECO:0000256" key="4">
    <source>
        <dbReference type="ARBA" id="ARBA00023163"/>
    </source>
</evidence>
<dbReference type="SUPFAM" id="SSF46785">
    <property type="entry name" value="Winged helix' DNA-binding domain"/>
    <property type="match status" value="1"/>
</dbReference>
<dbReference type="GO" id="GO:0003700">
    <property type="term" value="F:DNA-binding transcription factor activity"/>
    <property type="evidence" value="ECO:0007669"/>
    <property type="project" value="InterPro"/>
</dbReference>
<feature type="domain" description="HTH lysR-type" evidence="5">
    <location>
        <begin position="1"/>
        <end position="62"/>
    </location>
</feature>
<evidence type="ECO:0000256" key="3">
    <source>
        <dbReference type="ARBA" id="ARBA00023125"/>
    </source>
</evidence>
<evidence type="ECO:0000259" key="5">
    <source>
        <dbReference type="PROSITE" id="PS50931"/>
    </source>
</evidence>
<dbReference type="InterPro" id="IPR036388">
    <property type="entry name" value="WH-like_DNA-bd_sf"/>
</dbReference>
<dbReference type="Gene3D" id="1.10.10.10">
    <property type="entry name" value="Winged helix-like DNA-binding domain superfamily/Winged helix DNA-binding domain"/>
    <property type="match status" value="1"/>
</dbReference>
<dbReference type="Proteomes" id="UP000279760">
    <property type="component" value="Plasmid unnamed"/>
</dbReference>
<accession>A0A3G4VJS8</accession>
<dbReference type="RefSeq" id="WP_124942363.1">
    <property type="nucleotide sequence ID" value="NZ_CP033579.1"/>
</dbReference>
<evidence type="ECO:0000256" key="1">
    <source>
        <dbReference type="ARBA" id="ARBA00009437"/>
    </source>
</evidence>
<dbReference type="InterPro" id="IPR036390">
    <property type="entry name" value="WH_DNA-bd_sf"/>
</dbReference>
<dbReference type="GO" id="GO:0000976">
    <property type="term" value="F:transcription cis-regulatory region binding"/>
    <property type="evidence" value="ECO:0007669"/>
    <property type="project" value="TreeGrafter"/>
</dbReference>
<dbReference type="PANTHER" id="PTHR30126:SF91">
    <property type="entry name" value="LYSR FAMILY TRANSCRIPTIONAL REGULATOR"/>
    <property type="match status" value="1"/>
</dbReference>
<proteinExistence type="inferred from homology"/>
<dbReference type="InterPro" id="IPR000847">
    <property type="entry name" value="LysR_HTH_N"/>
</dbReference>
<keyword evidence="3" id="KW-0238">DNA-binding</keyword>
<dbReference type="PANTHER" id="PTHR30126">
    <property type="entry name" value="HTH-TYPE TRANSCRIPTIONAL REGULATOR"/>
    <property type="match status" value="1"/>
</dbReference>
<keyword evidence="2" id="KW-0805">Transcription regulation</keyword>
<evidence type="ECO:0000256" key="2">
    <source>
        <dbReference type="ARBA" id="ARBA00023015"/>
    </source>
</evidence>
<dbReference type="PRINTS" id="PR00039">
    <property type="entry name" value="HTHLYSR"/>
</dbReference>
<protein>
    <submittedName>
        <fullName evidence="6">LysR family transcriptional regulator</fullName>
    </submittedName>
</protein>
<dbReference type="SUPFAM" id="SSF53850">
    <property type="entry name" value="Periplasmic binding protein-like II"/>
    <property type="match status" value="1"/>
</dbReference>
<evidence type="ECO:0000313" key="7">
    <source>
        <dbReference type="Proteomes" id="UP000279760"/>
    </source>
</evidence>